<dbReference type="Pfam" id="PF01614">
    <property type="entry name" value="IclR_C"/>
    <property type="match status" value="1"/>
</dbReference>
<evidence type="ECO:0000256" key="3">
    <source>
        <dbReference type="ARBA" id="ARBA00023163"/>
    </source>
</evidence>
<protein>
    <submittedName>
        <fullName evidence="7">IclR family transcriptional regulator</fullName>
    </submittedName>
</protein>
<dbReference type="PROSITE" id="PS51078">
    <property type="entry name" value="ICLR_ED"/>
    <property type="match status" value="1"/>
</dbReference>
<dbReference type="InterPro" id="IPR036388">
    <property type="entry name" value="WH-like_DNA-bd_sf"/>
</dbReference>
<evidence type="ECO:0000259" key="5">
    <source>
        <dbReference type="PROSITE" id="PS51077"/>
    </source>
</evidence>
<keyword evidence="3" id="KW-0804">Transcription</keyword>
<reference evidence="7 8" key="1">
    <citation type="submission" date="2019-03" db="EMBL/GenBank/DDBJ databases">
        <title>Ramlibacter henchirensis DSM 14656, whole genome shotgun sequence.</title>
        <authorList>
            <person name="Zhang X."/>
            <person name="Feng G."/>
            <person name="Zhu H."/>
        </authorList>
    </citation>
    <scope>NUCLEOTIDE SEQUENCE [LARGE SCALE GENOMIC DNA]</scope>
    <source>
        <strain evidence="7 8">DSM 14656</strain>
    </source>
</reference>
<evidence type="ECO:0000259" key="6">
    <source>
        <dbReference type="PROSITE" id="PS51078"/>
    </source>
</evidence>
<dbReference type="CDD" id="cd00090">
    <property type="entry name" value="HTH_ARSR"/>
    <property type="match status" value="1"/>
</dbReference>
<dbReference type="InterPro" id="IPR014757">
    <property type="entry name" value="Tscrpt_reg_IclR_C"/>
</dbReference>
<dbReference type="SUPFAM" id="SSF55781">
    <property type="entry name" value="GAF domain-like"/>
    <property type="match status" value="1"/>
</dbReference>
<dbReference type="Gene3D" id="1.10.10.10">
    <property type="entry name" value="Winged helix-like DNA-binding domain superfamily/Winged helix DNA-binding domain"/>
    <property type="match status" value="1"/>
</dbReference>
<dbReference type="Gene3D" id="3.30.450.40">
    <property type="match status" value="2"/>
</dbReference>
<dbReference type="GO" id="GO:0045892">
    <property type="term" value="P:negative regulation of DNA-templated transcription"/>
    <property type="evidence" value="ECO:0007669"/>
    <property type="project" value="TreeGrafter"/>
</dbReference>
<dbReference type="GO" id="GO:0003677">
    <property type="term" value="F:DNA binding"/>
    <property type="evidence" value="ECO:0007669"/>
    <property type="project" value="UniProtKB-KW"/>
</dbReference>
<keyword evidence="1" id="KW-0805">Transcription regulation</keyword>
<dbReference type="InterPro" id="IPR011991">
    <property type="entry name" value="ArsR-like_HTH"/>
</dbReference>
<feature type="domain" description="HTH iclR-type" evidence="5">
    <location>
        <begin position="7"/>
        <end position="66"/>
    </location>
</feature>
<evidence type="ECO:0000256" key="4">
    <source>
        <dbReference type="SAM" id="MobiDB-lite"/>
    </source>
</evidence>
<organism evidence="7 8">
    <name type="scientific">Ramlibacter henchirensis</name>
    <dbReference type="NCBI Taxonomy" id="204072"/>
    <lineage>
        <taxon>Bacteria</taxon>
        <taxon>Pseudomonadati</taxon>
        <taxon>Pseudomonadota</taxon>
        <taxon>Betaproteobacteria</taxon>
        <taxon>Burkholderiales</taxon>
        <taxon>Comamonadaceae</taxon>
        <taxon>Ramlibacter</taxon>
    </lineage>
</organism>
<proteinExistence type="predicted"/>
<dbReference type="InterPro" id="IPR029016">
    <property type="entry name" value="GAF-like_dom_sf"/>
</dbReference>
<evidence type="ECO:0000256" key="1">
    <source>
        <dbReference type="ARBA" id="ARBA00023015"/>
    </source>
</evidence>
<dbReference type="PROSITE" id="PS51077">
    <property type="entry name" value="HTH_ICLR"/>
    <property type="match status" value="1"/>
</dbReference>
<feature type="domain" description="IclR-ED" evidence="6">
    <location>
        <begin position="67"/>
        <end position="225"/>
    </location>
</feature>
<dbReference type="EMBL" id="SMLM01000001">
    <property type="protein sequence ID" value="TFZ05367.1"/>
    <property type="molecule type" value="Genomic_DNA"/>
</dbReference>
<keyword evidence="8" id="KW-1185">Reference proteome</keyword>
<dbReference type="PANTHER" id="PTHR30136">
    <property type="entry name" value="HELIX-TURN-HELIX TRANSCRIPTIONAL REGULATOR, ICLR FAMILY"/>
    <property type="match status" value="1"/>
</dbReference>
<name>A0A4Z0C171_9BURK</name>
<feature type="region of interest" description="Disordered" evidence="4">
    <location>
        <begin position="224"/>
        <end position="262"/>
    </location>
</feature>
<dbReference type="AlphaFoldDB" id="A0A4Z0C171"/>
<sequence>MSDEGGVAAVDRALSILDALTDEKITLAELSKRTGLYKSTVLRLAKSLERFGYVLRTEDGSYRLGSKVLYLGSLYQRHFRTSEIVPPVLRSIVEELQEGASFYIVDGEHRIVLHRVDAARTVRDSVHEGDRLPLTHGAAGHLLRAFSGVRGERYERIRDAMFASSFGERDPEIAAFAAPVFGHDNRLVGALNVSGPLYRIEALGEKRIVPALFKHAQALTRTFGGNPDAPEFAGWNKPAGKGKAPPRGASTGNHSRSRLNAG</sequence>
<dbReference type="SMART" id="SM00346">
    <property type="entry name" value="HTH_ICLR"/>
    <property type="match status" value="1"/>
</dbReference>
<dbReference type="RefSeq" id="WP_135261448.1">
    <property type="nucleotide sequence ID" value="NZ_SMLM01000001.1"/>
</dbReference>
<accession>A0A4Z0C171</accession>
<dbReference type="OrthoDB" id="9807558at2"/>
<dbReference type="GO" id="GO:0003700">
    <property type="term" value="F:DNA-binding transcription factor activity"/>
    <property type="evidence" value="ECO:0007669"/>
    <property type="project" value="TreeGrafter"/>
</dbReference>
<dbReference type="Proteomes" id="UP000298180">
    <property type="component" value="Unassembled WGS sequence"/>
</dbReference>
<dbReference type="InterPro" id="IPR005471">
    <property type="entry name" value="Tscrpt_reg_IclR_N"/>
</dbReference>
<dbReference type="SUPFAM" id="SSF46785">
    <property type="entry name" value="Winged helix' DNA-binding domain"/>
    <property type="match status" value="1"/>
</dbReference>
<keyword evidence="2" id="KW-0238">DNA-binding</keyword>
<dbReference type="InterPro" id="IPR036390">
    <property type="entry name" value="WH_DNA-bd_sf"/>
</dbReference>
<evidence type="ECO:0000313" key="7">
    <source>
        <dbReference type="EMBL" id="TFZ05367.1"/>
    </source>
</evidence>
<gene>
    <name evidence="7" type="ORF">EZ313_01450</name>
</gene>
<dbReference type="Pfam" id="PF09339">
    <property type="entry name" value="HTH_IclR"/>
    <property type="match status" value="1"/>
</dbReference>
<dbReference type="PANTHER" id="PTHR30136:SF39">
    <property type="entry name" value="TRANSCRIPTIONAL REGULATORY PROTEIN"/>
    <property type="match status" value="1"/>
</dbReference>
<dbReference type="InterPro" id="IPR050707">
    <property type="entry name" value="HTH_MetabolicPath_Reg"/>
</dbReference>
<evidence type="ECO:0000313" key="8">
    <source>
        <dbReference type="Proteomes" id="UP000298180"/>
    </source>
</evidence>
<comment type="caution">
    <text evidence="7">The sequence shown here is derived from an EMBL/GenBank/DDBJ whole genome shotgun (WGS) entry which is preliminary data.</text>
</comment>
<evidence type="ECO:0000256" key="2">
    <source>
        <dbReference type="ARBA" id="ARBA00023125"/>
    </source>
</evidence>